<comment type="caution">
    <text evidence="2">The sequence shown here is derived from an EMBL/GenBank/DDBJ whole genome shotgun (WGS) entry which is preliminary data.</text>
</comment>
<keyword evidence="1" id="KW-0812">Transmembrane</keyword>
<feature type="transmembrane region" description="Helical" evidence="1">
    <location>
        <begin position="147"/>
        <end position="166"/>
    </location>
</feature>
<sequence length="193" mass="21890">MNILLIISTVLLSLSRMLLARSSQSGVLVSNPENWVKSNIRTLKICDELLAISSFLFSCCIIDFIFRNWQDNYFRVSVIVVSLIYCIFAWIGIVLIVGNMVYPINGIKALKESELSTAILQVYARLHLSDLALEILTISLASFSQNLYIMVAGCVIGIMQMMFTYFGKPLNYQAHVLTIIVWGIWMFLFQLTT</sequence>
<keyword evidence="1" id="KW-1133">Transmembrane helix</keyword>
<gene>
    <name evidence="2" type="ORF">SGADD02_00318</name>
</gene>
<dbReference type="Proteomes" id="UP000070198">
    <property type="component" value="Unassembled WGS sequence"/>
</dbReference>
<dbReference type="AlphaFoldDB" id="A0A139NBJ0"/>
<dbReference type="PATRIC" id="fig|315405.11.peg.348"/>
<protein>
    <submittedName>
        <fullName evidence="2">Uncharacterized protein</fullName>
    </submittedName>
</protein>
<evidence type="ECO:0000313" key="3">
    <source>
        <dbReference type="Proteomes" id="UP000070198"/>
    </source>
</evidence>
<feature type="transmembrane region" description="Helical" evidence="1">
    <location>
        <begin position="78"/>
        <end position="102"/>
    </location>
</feature>
<keyword evidence="1" id="KW-0472">Membrane</keyword>
<accession>A0A139NBJ0</accession>
<name>A0A139NBJ0_9STRE</name>
<evidence type="ECO:0000313" key="2">
    <source>
        <dbReference type="EMBL" id="KXT73177.1"/>
    </source>
</evidence>
<feature type="transmembrane region" description="Helical" evidence="1">
    <location>
        <begin position="49"/>
        <end position="66"/>
    </location>
</feature>
<feature type="transmembrane region" description="Helical" evidence="1">
    <location>
        <begin position="172"/>
        <end position="191"/>
    </location>
</feature>
<dbReference type="EMBL" id="LQOF01000026">
    <property type="protein sequence ID" value="KXT73177.1"/>
    <property type="molecule type" value="Genomic_DNA"/>
</dbReference>
<evidence type="ECO:0000256" key="1">
    <source>
        <dbReference type="SAM" id="Phobius"/>
    </source>
</evidence>
<reference evidence="2 3" key="1">
    <citation type="submission" date="2016-01" db="EMBL/GenBank/DDBJ databases">
        <title>Highly variable Streptococcus oralis are common among viridans streptococci isolated from primates.</title>
        <authorList>
            <person name="Denapaite D."/>
            <person name="Rieger M."/>
            <person name="Koendgen S."/>
            <person name="Brueckner R."/>
            <person name="Ochigava I."/>
            <person name="Kappeler P."/>
            <person name="Maetz-Rensing K."/>
            <person name="Leendertz F."/>
            <person name="Hakenbeck R."/>
        </authorList>
    </citation>
    <scope>NUCLEOTIDE SEQUENCE [LARGE SCALE GENOMIC DNA]</scope>
    <source>
        <strain evidence="2 3">DD02</strain>
    </source>
</reference>
<organism evidence="2 3">
    <name type="scientific">Streptococcus gallolyticus</name>
    <dbReference type="NCBI Taxonomy" id="315405"/>
    <lineage>
        <taxon>Bacteria</taxon>
        <taxon>Bacillati</taxon>
        <taxon>Bacillota</taxon>
        <taxon>Bacilli</taxon>
        <taxon>Lactobacillales</taxon>
        <taxon>Streptococcaceae</taxon>
        <taxon>Streptococcus</taxon>
    </lineage>
</organism>
<proteinExistence type="predicted"/>